<name>A0A0B6ZYU0_9EUPU</name>
<dbReference type="AlphaFoldDB" id="A0A0B6ZYU0"/>
<gene>
    <name evidence="2" type="primary">ORF84699</name>
    <name evidence="3" type="synonym">ORF84713</name>
</gene>
<evidence type="ECO:0000313" key="2">
    <source>
        <dbReference type="EMBL" id="CEK72961.1"/>
    </source>
</evidence>
<proteinExistence type="predicted"/>
<accession>A0A0B6ZYU0</accession>
<evidence type="ECO:0000256" key="1">
    <source>
        <dbReference type="SAM" id="MobiDB-lite"/>
    </source>
</evidence>
<organism evidence="2">
    <name type="scientific">Arion vulgaris</name>
    <dbReference type="NCBI Taxonomy" id="1028688"/>
    <lineage>
        <taxon>Eukaryota</taxon>
        <taxon>Metazoa</taxon>
        <taxon>Spiralia</taxon>
        <taxon>Lophotrochozoa</taxon>
        <taxon>Mollusca</taxon>
        <taxon>Gastropoda</taxon>
        <taxon>Heterobranchia</taxon>
        <taxon>Euthyneura</taxon>
        <taxon>Panpulmonata</taxon>
        <taxon>Eupulmonata</taxon>
        <taxon>Stylommatophora</taxon>
        <taxon>Helicina</taxon>
        <taxon>Arionoidea</taxon>
        <taxon>Arionidae</taxon>
        <taxon>Arion</taxon>
    </lineage>
</organism>
<reference evidence="2" key="1">
    <citation type="submission" date="2014-12" db="EMBL/GenBank/DDBJ databases">
        <title>Insight into the proteome of Arion vulgaris.</title>
        <authorList>
            <person name="Aradska J."/>
            <person name="Bulat T."/>
            <person name="Smidak R."/>
            <person name="Sarate P."/>
            <person name="Gangsoo J."/>
            <person name="Sialana F."/>
            <person name="Bilban M."/>
            <person name="Lubec G."/>
        </authorList>
    </citation>
    <scope>NUCLEOTIDE SEQUENCE</scope>
    <source>
        <tissue evidence="2">Skin</tissue>
    </source>
</reference>
<protein>
    <submittedName>
        <fullName evidence="2">Uncharacterized protein</fullName>
    </submittedName>
</protein>
<feature type="region of interest" description="Disordered" evidence="1">
    <location>
        <begin position="50"/>
        <end position="78"/>
    </location>
</feature>
<dbReference type="EMBL" id="HACG01026097">
    <property type="protein sequence ID" value="CEK72962.1"/>
    <property type="molecule type" value="Transcribed_RNA"/>
</dbReference>
<evidence type="ECO:0000313" key="3">
    <source>
        <dbReference type="EMBL" id="CEK72962.1"/>
    </source>
</evidence>
<sequence length="78" mass="8834">MPHVVFMFNMILKGNRPIVKSGSVQPTDKTSVSQDLIFGLFLTPEVSKSVDDDTKDEVEYNNNDNEEEEQIIDNSSQK</sequence>
<dbReference type="EMBL" id="HACG01026096">
    <property type="protein sequence ID" value="CEK72961.1"/>
    <property type="molecule type" value="Transcribed_RNA"/>
</dbReference>